<dbReference type="Gene3D" id="2.40.10.220">
    <property type="entry name" value="predicted glycosyltransferase like domains"/>
    <property type="match status" value="1"/>
</dbReference>
<keyword evidence="4" id="KW-1185">Reference proteome</keyword>
<comment type="caution">
    <text evidence="3">The sequence shown here is derived from an EMBL/GenBank/DDBJ whole genome shotgun (WGS) entry which is preliminary data.</text>
</comment>
<dbReference type="InterPro" id="IPR009875">
    <property type="entry name" value="PilZ_domain"/>
</dbReference>
<dbReference type="Pfam" id="PF07238">
    <property type="entry name" value="PilZ"/>
    <property type="match status" value="1"/>
</dbReference>
<dbReference type="SUPFAM" id="SSF141371">
    <property type="entry name" value="PilZ domain-like"/>
    <property type="match status" value="1"/>
</dbReference>
<accession>A0A845AVH2</accession>
<reference evidence="3 4" key="1">
    <citation type="submission" date="2019-12" db="EMBL/GenBank/DDBJ databases">
        <title>Genomic-based taxomic classification of the family Erythrobacteraceae.</title>
        <authorList>
            <person name="Xu L."/>
        </authorList>
    </citation>
    <scope>NUCLEOTIDE SEQUENCE [LARGE SCALE GENOMIC DNA]</scope>
    <source>
        <strain evidence="3 4">JCM 16677</strain>
    </source>
</reference>
<dbReference type="EMBL" id="WTYE01000001">
    <property type="protein sequence ID" value="MXP30814.1"/>
    <property type="molecule type" value="Genomic_DNA"/>
</dbReference>
<gene>
    <name evidence="2" type="ORF">GRI94_03135</name>
    <name evidence="3" type="ORF">GRI94_17225</name>
</gene>
<protein>
    <recommendedName>
        <fullName evidence="1">PilZ domain-containing protein</fullName>
    </recommendedName>
</protein>
<evidence type="ECO:0000313" key="2">
    <source>
        <dbReference type="EMBL" id="MXP30814.1"/>
    </source>
</evidence>
<name>A0A845AVH2_9SPHN</name>
<dbReference type="GO" id="GO:0035438">
    <property type="term" value="F:cyclic-di-GMP binding"/>
    <property type="evidence" value="ECO:0007669"/>
    <property type="project" value="InterPro"/>
</dbReference>
<sequence>MQTSSITPLARRERSRLKTRLPARITTLTHSCTAVLLDISITGARIELSPYASTPVAFQIGETVLLQWGNFEKLGHLVWEVGTVAGMVFEELVTPREIIATRDMQDELARNGGLQSVEHAVARSWYEGHAR</sequence>
<proteinExistence type="predicted"/>
<dbReference type="Proteomes" id="UP000446786">
    <property type="component" value="Unassembled WGS sequence"/>
</dbReference>
<evidence type="ECO:0000313" key="4">
    <source>
        <dbReference type="Proteomes" id="UP000446786"/>
    </source>
</evidence>
<evidence type="ECO:0000259" key="1">
    <source>
        <dbReference type="Pfam" id="PF07238"/>
    </source>
</evidence>
<organism evidence="3 4">
    <name type="scientific">Parerythrobacter jejuensis</name>
    <dbReference type="NCBI Taxonomy" id="795812"/>
    <lineage>
        <taxon>Bacteria</taxon>
        <taxon>Pseudomonadati</taxon>
        <taxon>Pseudomonadota</taxon>
        <taxon>Alphaproteobacteria</taxon>
        <taxon>Sphingomonadales</taxon>
        <taxon>Erythrobacteraceae</taxon>
        <taxon>Parerythrobacter</taxon>
    </lineage>
</organism>
<dbReference type="EMBL" id="WTYE01000001">
    <property type="protein sequence ID" value="MXP33574.1"/>
    <property type="molecule type" value="Genomic_DNA"/>
</dbReference>
<feature type="domain" description="PilZ" evidence="1">
    <location>
        <begin position="11"/>
        <end position="77"/>
    </location>
</feature>
<evidence type="ECO:0000313" key="3">
    <source>
        <dbReference type="EMBL" id="MXP33574.1"/>
    </source>
</evidence>
<dbReference type="AlphaFoldDB" id="A0A845AVH2"/>